<dbReference type="Pfam" id="PF13456">
    <property type="entry name" value="RVT_3"/>
    <property type="match status" value="1"/>
</dbReference>
<keyword evidence="4" id="KW-1185">Reference proteome</keyword>
<dbReference type="InterPro" id="IPR002156">
    <property type="entry name" value="RNaseH_domain"/>
</dbReference>
<reference evidence="3" key="2">
    <citation type="submission" date="2022-01" db="EMBL/GenBank/DDBJ databases">
        <authorList>
            <person name="Yamashiro T."/>
            <person name="Shiraishi A."/>
            <person name="Satake H."/>
            <person name="Nakayama K."/>
        </authorList>
    </citation>
    <scope>NUCLEOTIDE SEQUENCE</scope>
</reference>
<protein>
    <submittedName>
        <fullName evidence="3">Reverse transcriptase domain-containing protein</fullName>
    </submittedName>
</protein>
<dbReference type="EMBL" id="BQNB010012265">
    <property type="protein sequence ID" value="GJT01372.1"/>
    <property type="molecule type" value="Genomic_DNA"/>
</dbReference>
<dbReference type="PANTHER" id="PTHR48475">
    <property type="entry name" value="RIBONUCLEASE H"/>
    <property type="match status" value="1"/>
</dbReference>
<reference evidence="3" key="1">
    <citation type="journal article" date="2022" name="Int. J. Mol. Sci.">
        <title>Draft Genome of Tanacetum Coccineum: Genomic Comparison of Closely Related Tanacetum-Family Plants.</title>
        <authorList>
            <person name="Yamashiro T."/>
            <person name="Shiraishi A."/>
            <person name="Nakayama K."/>
            <person name="Satake H."/>
        </authorList>
    </citation>
    <scope>NUCLEOTIDE SEQUENCE</scope>
</reference>
<dbReference type="Proteomes" id="UP001151760">
    <property type="component" value="Unassembled WGS sequence"/>
</dbReference>
<dbReference type="PANTHER" id="PTHR48475:SF1">
    <property type="entry name" value="RNASE H TYPE-1 DOMAIN-CONTAINING PROTEIN"/>
    <property type="match status" value="1"/>
</dbReference>
<proteinExistence type="predicted"/>
<keyword evidence="3" id="KW-0548">Nucleotidyltransferase</keyword>
<evidence type="ECO:0000313" key="3">
    <source>
        <dbReference type="EMBL" id="GJT01372.1"/>
    </source>
</evidence>
<sequence>MLTGPEKTGRADKWAIELGEHDIVFLRRNEKETPADFLVKIPFEDNEKKEKPKEVPDSNSKWRLYTDGASNLDGSGAGLMLIDPEGLWIAQEMEIAKVAIFLDSQLLVNQIKGTFAAKQTAIKDYLQKVKTALRGFEEYTVEHATHEPSLIKRIKESDLSPPKTSNMRKTNQVPKGNLLLKVAEYIGPQLKATLEPSLIKNIKESDLSTPKTLNIRKTNQGPKGNLLLKVAEYICPQLKATHEPSLIEHIKESDLSPPKTSNMRKTIQVPKGSLP</sequence>
<keyword evidence="3" id="KW-0808">Transferase</keyword>
<feature type="domain" description="RNase H type-1" evidence="2">
    <location>
        <begin position="85"/>
        <end position="147"/>
    </location>
</feature>
<gene>
    <name evidence="3" type="ORF">Tco_0822541</name>
</gene>
<comment type="caution">
    <text evidence="3">The sequence shown here is derived from an EMBL/GenBank/DDBJ whole genome shotgun (WGS) entry which is preliminary data.</text>
</comment>
<dbReference type="InterPro" id="IPR012337">
    <property type="entry name" value="RNaseH-like_sf"/>
</dbReference>
<keyword evidence="3" id="KW-0695">RNA-directed DNA polymerase</keyword>
<dbReference type="GO" id="GO:0003964">
    <property type="term" value="F:RNA-directed DNA polymerase activity"/>
    <property type="evidence" value="ECO:0007669"/>
    <property type="project" value="UniProtKB-KW"/>
</dbReference>
<accession>A0ABQ5AIE9</accession>
<evidence type="ECO:0000259" key="2">
    <source>
        <dbReference type="Pfam" id="PF13456"/>
    </source>
</evidence>
<feature type="region of interest" description="Disordered" evidence="1">
    <location>
        <begin position="253"/>
        <end position="275"/>
    </location>
</feature>
<dbReference type="InterPro" id="IPR036397">
    <property type="entry name" value="RNaseH_sf"/>
</dbReference>
<dbReference type="Gene3D" id="3.30.420.10">
    <property type="entry name" value="Ribonuclease H-like superfamily/Ribonuclease H"/>
    <property type="match status" value="1"/>
</dbReference>
<organism evidence="3 4">
    <name type="scientific">Tanacetum coccineum</name>
    <dbReference type="NCBI Taxonomy" id="301880"/>
    <lineage>
        <taxon>Eukaryota</taxon>
        <taxon>Viridiplantae</taxon>
        <taxon>Streptophyta</taxon>
        <taxon>Embryophyta</taxon>
        <taxon>Tracheophyta</taxon>
        <taxon>Spermatophyta</taxon>
        <taxon>Magnoliopsida</taxon>
        <taxon>eudicotyledons</taxon>
        <taxon>Gunneridae</taxon>
        <taxon>Pentapetalae</taxon>
        <taxon>asterids</taxon>
        <taxon>campanulids</taxon>
        <taxon>Asterales</taxon>
        <taxon>Asteraceae</taxon>
        <taxon>Asteroideae</taxon>
        <taxon>Anthemideae</taxon>
        <taxon>Anthemidinae</taxon>
        <taxon>Tanacetum</taxon>
    </lineage>
</organism>
<dbReference type="SUPFAM" id="SSF53098">
    <property type="entry name" value="Ribonuclease H-like"/>
    <property type="match status" value="1"/>
</dbReference>
<evidence type="ECO:0000256" key="1">
    <source>
        <dbReference type="SAM" id="MobiDB-lite"/>
    </source>
</evidence>
<evidence type="ECO:0000313" key="4">
    <source>
        <dbReference type="Proteomes" id="UP001151760"/>
    </source>
</evidence>
<name>A0ABQ5AIE9_9ASTR</name>